<sequence length="296" mass="34421">MENDIDSVRSSEIKINNEGDGKCAPSIKLTDHSCIQLNILIEMVNAYNKHNPNSPIKLYKNFESLNPSKYKKYLLAQIKNKLKSTCSSQKCWTEQDFIDSMNNNTKEELLKFTFRPEGPEGKFEWLNTINIEEVMRQYEKKHRDFVFLGAVPIDFDELPVLGIKDLNLNKLISKGKVKLGIVFNLDKHNQGGSHWVSMYADLEKGLIYFYDSYGIRPANEIRSFMRRVHKFCELSLGKKDVVCDHNKIRHQYGNSECGVYSINFILRLLDGDSFEKICNDKTSDEDINKLRNVYFY</sequence>
<evidence type="ECO:0000313" key="4">
    <source>
        <dbReference type="EMBL" id="ARF09252.1"/>
    </source>
</evidence>
<dbReference type="EMBL" id="KY684084">
    <property type="protein sequence ID" value="ARF09252.1"/>
    <property type="molecule type" value="Genomic_DNA"/>
</dbReference>
<accession>A0A1V0SC20</accession>
<evidence type="ECO:0000256" key="1">
    <source>
        <dbReference type="ARBA" id="ARBA00022670"/>
    </source>
</evidence>
<name>A0A1V0SC20_9VIRU</name>
<dbReference type="PROSITE" id="PS50600">
    <property type="entry name" value="ULP_PROTEASE"/>
    <property type="match status" value="1"/>
</dbReference>
<dbReference type="InterPro" id="IPR003653">
    <property type="entry name" value="Peptidase_C48_C"/>
</dbReference>
<dbReference type="SUPFAM" id="SSF54001">
    <property type="entry name" value="Cysteine proteinases"/>
    <property type="match status" value="1"/>
</dbReference>
<keyword evidence="1 4" id="KW-0645">Protease</keyword>
<evidence type="ECO:0000259" key="3">
    <source>
        <dbReference type="PROSITE" id="PS50600"/>
    </source>
</evidence>
<dbReference type="Pfam" id="PF02902">
    <property type="entry name" value="Peptidase_C48"/>
    <property type="match status" value="1"/>
</dbReference>
<gene>
    <name evidence="4" type="ORF">Catovirus_2_201</name>
</gene>
<proteinExistence type="predicted"/>
<organism evidence="4">
    <name type="scientific">Catovirus CTV1</name>
    <dbReference type="NCBI Taxonomy" id="1977631"/>
    <lineage>
        <taxon>Viruses</taxon>
        <taxon>Varidnaviria</taxon>
        <taxon>Bamfordvirae</taxon>
        <taxon>Nucleocytoviricota</taxon>
        <taxon>Megaviricetes</taxon>
        <taxon>Imitervirales</taxon>
        <taxon>Mimiviridae</taxon>
        <taxon>Klosneuvirinae</taxon>
        <taxon>Catovirus</taxon>
    </lineage>
</organism>
<protein>
    <submittedName>
        <fullName evidence="4">Ulp1 protease</fullName>
    </submittedName>
</protein>
<reference evidence="4" key="1">
    <citation type="journal article" date="2017" name="Science">
        <title>Giant viruses with an expanded complement of translation system components.</title>
        <authorList>
            <person name="Schulz F."/>
            <person name="Yutin N."/>
            <person name="Ivanova N.N."/>
            <person name="Ortega D.R."/>
            <person name="Lee T.K."/>
            <person name="Vierheilig J."/>
            <person name="Daims H."/>
            <person name="Horn M."/>
            <person name="Wagner M."/>
            <person name="Jensen G.J."/>
            <person name="Kyrpides N.C."/>
            <person name="Koonin E.V."/>
            <person name="Woyke T."/>
        </authorList>
    </citation>
    <scope>NUCLEOTIDE SEQUENCE</scope>
    <source>
        <strain evidence="4">CTV1</strain>
    </source>
</reference>
<evidence type="ECO:0000256" key="2">
    <source>
        <dbReference type="ARBA" id="ARBA00022801"/>
    </source>
</evidence>
<dbReference type="GO" id="GO:0008234">
    <property type="term" value="F:cysteine-type peptidase activity"/>
    <property type="evidence" value="ECO:0007669"/>
    <property type="project" value="InterPro"/>
</dbReference>
<dbReference type="GO" id="GO:0006508">
    <property type="term" value="P:proteolysis"/>
    <property type="evidence" value="ECO:0007669"/>
    <property type="project" value="UniProtKB-KW"/>
</dbReference>
<dbReference type="InterPro" id="IPR038765">
    <property type="entry name" value="Papain-like_cys_pep_sf"/>
</dbReference>
<dbReference type="Gene3D" id="3.40.395.10">
    <property type="entry name" value="Adenoviral Proteinase, Chain A"/>
    <property type="match status" value="1"/>
</dbReference>
<feature type="domain" description="Ubiquitin-like protease family profile" evidence="3">
    <location>
        <begin position="76"/>
        <end position="268"/>
    </location>
</feature>
<keyword evidence="2" id="KW-0378">Hydrolase</keyword>